<dbReference type="InterPro" id="IPR032259">
    <property type="entry name" value="HIBYL-CoA-H"/>
</dbReference>
<accession>A0AA89PUD4</accession>
<dbReference type="CDD" id="cd06558">
    <property type="entry name" value="crotonase-like"/>
    <property type="match status" value="1"/>
</dbReference>
<evidence type="ECO:0000313" key="5">
    <source>
        <dbReference type="EMBL" id="MBB5211052.1"/>
    </source>
</evidence>
<proteinExistence type="predicted"/>
<dbReference type="GO" id="GO:0003860">
    <property type="term" value="F:3-hydroxyisobutyryl-CoA hydrolase activity"/>
    <property type="evidence" value="ECO:0007669"/>
    <property type="project" value="UniProtKB-EC"/>
</dbReference>
<comment type="caution">
    <text evidence="5">The sequence shown here is derived from an EMBL/GenBank/DDBJ whole genome shotgun (WGS) entry which is preliminary data.</text>
</comment>
<reference evidence="5 6" key="1">
    <citation type="submission" date="2020-08" db="EMBL/GenBank/DDBJ databases">
        <title>Genomic Encyclopedia of Type Strains, Phase IV (KMG-IV): sequencing the most valuable type-strain genomes for metagenomic binning, comparative biology and taxonomic classification.</title>
        <authorList>
            <person name="Goeker M."/>
        </authorList>
    </citation>
    <scope>NUCLEOTIDE SEQUENCE [LARGE SCALE GENOMIC DNA]</scope>
    <source>
        <strain evidence="5 6">DSM 11525</strain>
    </source>
</reference>
<gene>
    <name evidence="5" type="ORF">HNQ53_001270</name>
</gene>
<dbReference type="PANTHER" id="PTHR43176:SF3">
    <property type="entry name" value="3-HYDROXYISOBUTYRYL-COA HYDROLASE, MITOCHONDRIAL"/>
    <property type="match status" value="1"/>
</dbReference>
<name>A0AA89PUD4_9GAMM</name>
<dbReference type="AlphaFoldDB" id="A0AA89PUD4"/>
<feature type="domain" description="Enoyl-CoA hydratase/isomerase" evidence="4">
    <location>
        <begin position="16"/>
        <end position="77"/>
    </location>
</feature>
<dbReference type="EC" id="3.1.2.4" evidence="2"/>
<organism evidence="5 6">
    <name type="scientific">Microbulbifer hydrolyticus</name>
    <dbReference type="NCBI Taxonomy" id="48074"/>
    <lineage>
        <taxon>Bacteria</taxon>
        <taxon>Pseudomonadati</taxon>
        <taxon>Pseudomonadota</taxon>
        <taxon>Gammaproteobacteria</taxon>
        <taxon>Cellvibrionales</taxon>
        <taxon>Microbulbiferaceae</taxon>
        <taxon>Microbulbifer</taxon>
    </lineage>
</organism>
<dbReference type="GO" id="GO:0006574">
    <property type="term" value="P:L-valine catabolic process"/>
    <property type="evidence" value="ECO:0007669"/>
    <property type="project" value="TreeGrafter"/>
</dbReference>
<dbReference type="RefSeq" id="WP_237567807.1">
    <property type="nucleotide sequence ID" value="NZ_CP047491.1"/>
</dbReference>
<evidence type="ECO:0000259" key="4">
    <source>
        <dbReference type="Pfam" id="PF16113"/>
    </source>
</evidence>
<evidence type="ECO:0000256" key="1">
    <source>
        <dbReference type="ARBA" id="ARBA00001709"/>
    </source>
</evidence>
<dbReference type="Gene3D" id="3.90.226.10">
    <property type="entry name" value="2-enoyl-CoA Hydratase, Chain A, domain 1"/>
    <property type="match status" value="1"/>
</dbReference>
<dbReference type="PANTHER" id="PTHR43176">
    <property type="entry name" value="3-HYDROXYISOBUTYRYL-COA HYDROLASE-RELATED"/>
    <property type="match status" value="1"/>
</dbReference>
<dbReference type="EMBL" id="JACHHR010000002">
    <property type="protein sequence ID" value="MBB5211052.1"/>
    <property type="molecule type" value="Genomic_DNA"/>
</dbReference>
<protein>
    <recommendedName>
        <fullName evidence="2">3-hydroxyisobutyryl-CoA hydrolase</fullName>
        <ecNumber evidence="2">3.1.2.4</ecNumber>
    </recommendedName>
</protein>
<dbReference type="GO" id="GO:0005829">
    <property type="term" value="C:cytosol"/>
    <property type="evidence" value="ECO:0007669"/>
    <property type="project" value="TreeGrafter"/>
</dbReference>
<keyword evidence="3" id="KW-0378">Hydrolase</keyword>
<evidence type="ECO:0000256" key="2">
    <source>
        <dbReference type="ARBA" id="ARBA00011915"/>
    </source>
</evidence>
<dbReference type="Proteomes" id="UP000563601">
    <property type="component" value="Unassembled WGS sequence"/>
</dbReference>
<evidence type="ECO:0000256" key="3">
    <source>
        <dbReference type="ARBA" id="ARBA00022801"/>
    </source>
</evidence>
<dbReference type="Pfam" id="PF16113">
    <property type="entry name" value="ECH_2"/>
    <property type="match status" value="1"/>
</dbReference>
<evidence type="ECO:0000313" key="6">
    <source>
        <dbReference type="Proteomes" id="UP000563601"/>
    </source>
</evidence>
<sequence>MPQESPLIVERQGPVGKLTLNLPKAHNALNLEMIDLMAAQLDEWEADDSIACIWIEGAGDKALCAGGDVVALHKASGSYTECGRLFLNALGSKPAGRPEIAGSLSFRYKKGRYLCRGTAQRATMQSIIRDRAP</sequence>
<comment type="catalytic activity">
    <reaction evidence="1">
        <text>3-hydroxy-2-methylpropanoyl-CoA + H2O = 3-hydroxy-2-methylpropanoate + CoA + H(+)</text>
        <dbReference type="Rhea" id="RHEA:20888"/>
        <dbReference type="ChEBI" id="CHEBI:11805"/>
        <dbReference type="ChEBI" id="CHEBI:15377"/>
        <dbReference type="ChEBI" id="CHEBI:15378"/>
        <dbReference type="ChEBI" id="CHEBI:57287"/>
        <dbReference type="ChEBI" id="CHEBI:57340"/>
        <dbReference type="EC" id="3.1.2.4"/>
    </reaction>
</comment>
<dbReference type="SUPFAM" id="SSF52096">
    <property type="entry name" value="ClpP/crotonase"/>
    <property type="match status" value="1"/>
</dbReference>
<dbReference type="InterPro" id="IPR045004">
    <property type="entry name" value="ECH_dom"/>
</dbReference>
<dbReference type="InterPro" id="IPR029045">
    <property type="entry name" value="ClpP/crotonase-like_dom_sf"/>
</dbReference>